<proteinExistence type="predicted"/>
<sequence length="139" mass="16485">MKFKIGTVTFFPGELIRSPKHLIICLLLFIFFSNVLTMWGGAFSGRTPYGSSENFKTLNGEFEHLVVISKGSNTAEQALLALNNDFNKFKQNNPQYKDLVLYRTSEYYNISPWMFWKWYRYFGVRQYFKKYPFLNDKKP</sequence>
<organism evidence="2 3">
    <name type="scientific">Pedobacter punctiformis</name>
    <dbReference type="NCBI Taxonomy" id="3004097"/>
    <lineage>
        <taxon>Bacteria</taxon>
        <taxon>Pseudomonadati</taxon>
        <taxon>Bacteroidota</taxon>
        <taxon>Sphingobacteriia</taxon>
        <taxon>Sphingobacteriales</taxon>
        <taxon>Sphingobacteriaceae</taxon>
        <taxon>Pedobacter</taxon>
    </lineage>
</organism>
<evidence type="ECO:0000256" key="1">
    <source>
        <dbReference type="SAM" id="Phobius"/>
    </source>
</evidence>
<evidence type="ECO:0000313" key="3">
    <source>
        <dbReference type="Proteomes" id="UP001144347"/>
    </source>
</evidence>
<gene>
    <name evidence="2" type="ORF">O0955_12370</name>
</gene>
<dbReference type="EMBL" id="JAPWGM010000004">
    <property type="protein sequence ID" value="MCZ4244799.1"/>
    <property type="molecule type" value="Genomic_DNA"/>
</dbReference>
<comment type="caution">
    <text evidence="2">The sequence shown here is derived from an EMBL/GenBank/DDBJ whole genome shotgun (WGS) entry which is preliminary data.</text>
</comment>
<keyword evidence="3" id="KW-1185">Reference proteome</keyword>
<dbReference type="RefSeq" id="WP_269427857.1">
    <property type="nucleotide sequence ID" value="NZ_JAPWGM010000004.1"/>
</dbReference>
<evidence type="ECO:0000313" key="2">
    <source>
        <dbReference type="EMBL" id="MCZ4244799.1"/>
    </source>
</evidence>
<protein>
    <submittedName>
        <fullName evidence="2">Uncharacterized protein</fullName>
    </submittedName>
</protein>
<keyword evidence="1" id="KW-0472">Membrane</keyword>
<reference evidence="2" key="1">
    <citation type="submission" date="2022-12" db="EMBL/GenBank/DDBJ databases">
        <title>Genome sequence of HCMS5-2.</title>
        <authorList>
            <person name="Woo H."/>
        </authorList>
    </citation>
    <scope>NUCLEOTIDE SEQUENCE</scope>
    <source>
        <strain evidence="2">HCMS5-2</strain>
    </source>
</reference>
<keyword evidence="1" id="KW-1133">Transmembrane helix</keyword>
<name>A0ABT4LD95_9SPHI</name>
<accession>A0ABT4LD95</accession>
<feature type="transmembrane region" description="Helical" evidence="1">
    <location>
        <begin position="21"/>
        <end position="42"/>
    </location>
</feature>
<keyword evidence="1" id="KW-0812">Transmembrane</keyword>
<dbReference type="Proteomes" id="UP001144347">
    <property type="component" value="Unassembled WGS sequence"/>
</dbReference>